<evidence type="ECO:0000256" key="1">
    <source>
        <dbReference type="ARBA" id="ARBA00022723"/>
    </source>
</evidence>
<feature type="domain" description="GRF-type" evidence="7">
    <location>
        <begin position="26"/>
        <end position="70"/>
    </location>
</feature>
<keyword evidence="1" id="KW-0479">Metal-binding</keyword>
<dbReference type="Proteomes" id="UP001345013">
    <property type="component" value="Unassembled WGS sequence"/>
</dbReference>
<evidence type="ECO:0000256" key="2">
    <source>
        <dbReference type="ARBA" id="ARBA00022771"/>
    </source>
</evidence>
<keyword evidence="5" id="KW-0175">Coiled coil</keyword>
<sequence length="359" mass="40643">MSNNQWTTRNGRTAKRGLFVGGIWHCDCETRLPAEKFQVKNGGKNHGRWFYTCQKPQLKRCSFFLWTDDAKIREQAAVLANSRSEPGRTQDRKRSELEAPKTPKRQSKITEPITPTSKPKNVASEHMRPRHDRSPTIDFEPEGNDESFDWSSSADEDLAEFAESLDAAPITLDEDESPRKIAKTSEHASPSKRSHRDTSDITSSGTWLLDDDIALLSPRTTPAHLRRQLFPPSDDPKHLASQQPSDLTEEPSPLALDALSILSPIRSSLSPGTERSLVTLLNKHELRTHGIEKGRDIARVAVQAKEKKITELQQRIVMLEAERERSRTVIQHLKSDIATSPKKPRRPREEGPRRSETSF</sequence>
<feature type="region of interest" description="Disordered" evidence="6">
    <location>
        <begin position="330"/>
        <end position="359"/>
    </location>
</feature>
<accession>A0ABR0K8H3</accession>
<dbReference type="InterPro" id="IPR010666">
    <property type="entry name" value="Znf_GRF"/>
</dbReference>
<feature type="compositionally biased region" description="Basic and acidic residues" evidence="6">
    <location>
        <begin position="123"/>
        <end position="135"/>
    </location>
</feature>
<gene>
    <name evidence="8" type="ORF">LTR24_005569</name>
</gene>
<protein>
    <recommendedName>
        <fullName evidence="7">GRF-type domain-containing protein</fullName>
    </recommendedName>
</protein>
<evidence type="ECO:0000256" key="6">
    <source>
        <dbReference type="SAM" id="MobiDB-lite"/>
    </source>
</evidence>
<evidence type="ECO:0000256" key="4">
    <source>
        <dbReference type="PROSITE-ProRule" id="PRU01343"/>
    </source>
</evidence>
<feature type="coiled-coil region" evidence="5">
    <location>
        <begin position="295"/>
        <end position="329"/>
    </location>
</feature>
<evidence type="ECO:0000313" key="8">
    <source>
        <dbReference type="EMBL" id="KAK5092026.1"/>
    </source>
</evidence>
<evidence type="ECO:0000256" key="5">
    <source>
        <dbReference type="SAM" id="Coils"/>
    </source>
</evidence>
<evidence type="ECO:0000259" key="7">
    <source>
        <dbReference type="PROSITE" id="PS51999"/>
    </source>
</evidence>
<feature type="region of interest" description="Disordered" evidence="6">
    <location>
        <begin position="79"/>
        <end position="203"/>
    </location>
</feature>
<feature type="compositionally biased region" description="Basic and acidic residues" evidence="6">
    <location>
        <begin position="347"/>
        <end position="359"/>
    </location>
</feature>
<evidence type="ECO:0000256" key="3">
    <source>
        <dbReference type="ARBA" id="ARBA00022833"/>
    </source>
</evidence>
<dbReference type="EMBL" id="JAVRRG010000065">
    <property type="protein sequence ID" value="KAK5092026.1"/>
    <property type="molecule type" value="Genomic_DNA"/>
</dbReference>
<name>A0ABR0K8H3_9EURO</name>
<keyword evidence="3" id="KW-0862">Zinc</keyword>
<evidence type="ECO:0000313" key="9">
    <source>
        <dbReference type="Proteomes" id="UP001345013"/>
    </source>
</evidence>
<keyword evidence="2 4" id="KW-0863">Zinc-finger</keyword>
<organism evidence="8 9">
    <name type="scientific">Lithohypha guttulata</name>
    <dbReference type="NCBI Taxonomy" id="1690604"/>
    <lineage>
        <taxon>Eukaryota</taxon>
        <taxon>Fungi</taxon>
        <taxon>Dikarya</taxon>
        <taxon>Ascomycota</taxon>
        <taxon>Pezizomycotina</taxon>
        <taxon>Eurotiomycetes</taxon>
        <taxon>Chaetothyriomycetidae</taxon>
        <taxon>Chaetothyriales</taxon>
        <taxon>Trichomeriaceae</taxon>
        <taxon>Lithohypha</taxon>
    </lineage>
</organism>
<feature type="compositionally biased region" description="Basic and acidic residues" evidence="6">
    <location>
        <begin position="85"/>
        <end position="101"/>
    </location>
</feature>
<comment type="caution">
    <text evidence="8">The sequence shown here is derived from an EMBL/GenBank/DDBJ whole genome shotgun (WGS) entry which is preliminary data.</text>
</comment>
<reference evidence="8 9" key="1">
    <citation type="submission" date="2023-08" db="EMBL/GenBank/DDBJ databases">
        <title>Black Yeasts Isolated from many extreme environments.</title>
        <authorList>
            <person name="Coleine C."/>
            <person name="Stajich J.E."/>
            <person name="Selbmann L."/>
        </authorList>
    </citation>
    <scope>NUCLEOTIDE SEQUENCE [LARGE SCALE GENOMIC DNA]</scope>
    <source>
        <strain evidence="8 9">CCFEE 5885</strain>
    </source>
</reference>
<dbReference type="PROSITE" id="PS51999">
    <property type="entry name" value="ZF_GRF"/>
    <property type="match status" value="1"/>
</dbReference>
<dbReference type="Pfam" id="PF06839">
    <property type="entry name" value="Zn_ribbon_GRF"/>
    <property type="match status" value="1"/>
</dbReference>
<keyword evidence="9" id="KW-1185">Reference proteome</keyword>
<proteinExistence type="predicted"/>
<feature type="compositionally biased region" description="Basic and acidic residues" evidence="6">
    <location>
        <begin position="177"/>
        <end position="186"/>
    </location>
</feature>
<feature type="region of interest" description="Disordered" evidence="6">
    <location>
        <begin position="226"/>
        <end position="250"/>
    </location>
</feature>
<feature type="compositionally biased region" description="Acidic residues" evidence="6">
    <location>
        <begin position="139"/>
        <end position="160"/>
    </location>
</feature>